<protein>
    <recommendedName>
        <fullName evidence="4">F-box domain-containing protein</fullName>
    </recommendedName>
</protein>
<comment type="caution">
    <text evidence="2">The sequence shown here is derived from an EMBL/GenBank/DDBJ whole genome shotgun (WGS) entry which is preliminary data.</text>
</comment>
<dbReference type="InterPro" id="IPR036047">
    <property type="entry name" value="F-box-like_dom_sf"/>
</dbReference>
<evidence type="ECO:0000313" key="3">
    <source>
        <dbReference type="Proteomes" id="UP001194696"/>
    </source>
</evidence>
<accession>A0ABQ7K4L0</accession>
<reference evidence="2 3" key="1">
    <citation type="journal article" date="2020" name="Fungal Divers.">
        <title>Resolving the Mortierellaceae phylogeny through synthesis of multi-gene phylogenetics and phylogenomics.</title>
        <authorList>
            <person name="Vandepol N."/>
            <person name="Liber J."/>
            <person name="Desiro A."/>
            <person name="Na H."/>
            <person name="Kennedy M."/>
            <person name="Barry K."/>
            <person name="Grigoriev I.V."/>
            <person name="Miller A.N."/>
            <person name="O'Donnell K."/>
            <person name="Stajich J.E."/>
            <person name="Bonito G."/>
        </authorList>
    </citation>
    <scope>NUCLEOTIDE SEQUENCE [LARGE SCALE GENOMIC DNA]</scope>
    <source>
        <strain evidence="2 3">AD045</strain>
    </source>
</reference>
<evidence type="ECO:0000256" key="1">
    <source>
        <dbReference type="SAM" id="MobiDB-lite"/>
    </source>
</evidence>
<dbReference type="SUPFAM" id="SSF52047">
    <property type="entry name" value="RNI-like"/>
    <property type="match status" value="1"/>
</dbReference>
<feature type="compositionally biased region" description="Acidic residues" evidence="1">
    <location>
        <begin position="488"/>
        <end position="505"/>
    </location>
</feature>
<feature type="compositionally biased region" description="Acidic residues" evidence="1">
    <location>
        <begin position="452"/>
        <end position="479"/>
    </location>
</feature>
<dbReference type="Gene3D" id="3.80.10.10">
    <property type="entry name" value="Ribonuclease Inhibitor"/>
    <property type="match status" value="1"/>
</dbReference>
<keyword evidence="3" id="KW-1185">Reference proteome</keyword>
<feature type="compositionally biased region" description="Basic and acidic residues" evidence="1">
    <location>
        <begin position="244"/>
        <end position="263"/>
    </location>
</feature>
<evidence type="ECO:0000313" key="2">
    <source>
        <dbReference type="EMBL" id="KAG0291497.1"/>
    </source>
</evidence>
<proteinExistence type="predicted"/>
<feature type="region of interest" description="Disordered" evidence="1">
    <location>
        <begin position="448"/>
        <end position="513"/>
    </location>
</feature>
<feature type="region of interest" description="Disordered" evidence="1">
    <location>
        <begin position="192"/>
        <end position="264"/>
    </location>
</feature>
<evidence type="ECO:0008006" key="4">
    <source>
        <dbReference type="Google" id="ProtNLM"/>
    </source>
</evidence>
<dbReference type="InterPro" id="IPR032675">
    <property type="entry name" value="LRR_dom_sf"/>
</dbReference>
<name>A0ABQ7K4L0_9FUNG</name>
<feature type="compositionally biased region" description="Polar residues" evidence="1">
    <location>
        <begin position="231"/>
        <end position="241"/>
    </location>
</feature>
<dbReference type="Proteomes" id="UP001194696">
    <property type="component" value="Unassembled WGS sequence"/>
</dbReference>
<sequence length="745" mass="84585">MELMPAHIQALDLPEIMDIIGHHLSKDSLFNCIQVNRSWHNYLVPILWKSFIFSAYSHRPLPTIKALVKHAHHVRQLEFSGLTPPWYMSIGYKNLDFLKVVGERSVPDDSSEDSLTILIQDNPGLQRIILFDVGPHPEEAFWDAVAQLTELRSLIVNRTEVPPQNTHAFFRAISAYTPTLRLDRVYFKPIRAERGDDDEEEEEEEEEEQEEERGQNQAEGEGEGEEQQQESSEVTTQTGGNDVQGREDIANKTNDSEETHDYETETNFAYLPEVTFSRLKTLYLFDLTGSGYDKLPWILEHAPRLENLSWRGSNDFEFPTESLTSALESGKLSRLESLELRGSHLKDTEIAQILSHMNRLVKLVAPQTELGPLAMKQLFQHYETVRELDISGCKNVRSWMIQMFLCKFASLEVFVADMLSLQDITTDPWVCSKLKKLSLDFELGYVDKEEGAVEEEEEGESEEGESDDDGEEGGDADQEGDSHTTEAEAAEDGTEASESIEEEGETATNEVKLTKAEEAIATDADMDQTVVAIAIAEELRADEQQEEAAASVIAPVEITEDISDENVEESHEAATGEQYTPEEIAAAMAAAQWDQQQMEADAADAEAEEDPDDLWKNLVPYVHSEARQRIIFERLGQLKYLEELNIKQQTERPYSAAEQLRAGVVQKVLDLSLENGMDLLSGLSRLREFYFPGPQEMGEREVVWIVEHWGRLTYMTGELNRRRRVNKKLLKHLYKHDIAAAMCMY</sequence>
<dbReference type="SUPFAM" id="SSF81383">
    <property type="entry name" value="F-box domain"/>
    <property type="match status" value="1"/>
</dbReference>
<organism evidence="2 3">
    <name type="scientific">Linnemannia gamsii</name>
    <dbReference type="NCBI Taxonomy" id="64522"/>
    <lineage>
        <taxon>Eukaryota</taxon>
        <taxon>Fungi</taxon>
        <taxon>Fungi incertae sedis</taxon>
        <taxon>Mucoromycota</taxon>
        <taxon>Mortierellomycotina</taxon>
        <taxon>Mortierellomycetes</taxon>
        <taxon>Mortierellales</taxon>
        <taxon>Mortierellaceae</taxon>
        <taxon>Linnemannia</taxon>
    </lineage>
</organism>
<dbReference type="EMBL" id="JAAAIM010000239">
    <property type="protein sequence ID" value="KAG0291497.1"/>
    <property type="molecule type" value="Genomic_DNA"/>
</dbReference>
<feature type="compositionally biased region" description="Acidic residues" evidence="1">
    <location>
        <begin position="195"/>
        <end position="211"/>
    </location>
</feature>
<gene>
    <name evidence="2" type="ORF">BGZ96_005136</name>
</gene>